<dbReference type="InterPro" id="IPR001007">
    <property type="entry name" value="VWF_dom"/>
</dbReference>
<comment type="subcellular location">
    <subcellularLocation>
        <location evidence="1">Secreted</location>
    </subcellularLocation>
</comment>
<dbReference type="PANTHER" id="PTHR11348:SF33">
    <property type="entry name" value="CELLULAR COMMUNICATION NETWORK FACTOR 1, LIKE 1 PRECURSOR-RELATED"/>
    <property type="match status" value="1"/>
</dbReference>
<dbReference type="SMART" id="SM00041">
    <property type="entry name" value="CT"/>
    <property type="match status" value="1"/>
</dbReference>
<evidence type="ECO:0000256" key="6">
    <source>
        <dbReference type="PROSITE-ProRule" id="PRU00039"/>
    </source>
</evidence>
<dbReference type="GO" id="GO:0007165">
    <property type="term" value="P:signal transduction"/>
    <property type="evidence" value="ECO:0007669"/>
    <property type="project" value="InterPro"/>
</dbReference>
<keyword evidence="3" id="KW-0964">Secreted</keyword>
<dbReference type="PROSITE" id="PS50092">
    <property type="entry name" value="TSP1"/>
    <property type="match status" value="1"/>
</dbReference>
<dbReference type="SUPFAM" id="SSF82895">
    <property type="entry name" value="TSP-1 type 1 repeat"/>
    <property type="match status" value="1"/>
</dbReference>
<dbReference type="GO" id="GO:0005615">
    <property type="term" value="C:extracellular space"/>
    <property type="evidence" value="ECO:0007669"/>
    <property type="project" value="TreeGrafter"/>
</dbReference>
<name>A0AAN9CU40_9TELE</name>
<reference evidence="12 13" key="1">
    <citation type="submission" date="2024-02" db="EMBL/GenBank/DDBJ databases">
        <title>Chromosome-level genome assembly of the Eurasian Minnow (Phoxinus phoxinus).</title>
        <authorList>
            <person name="Oriowo T.O."/>
            <person name="Martin S."/>
            <person name="Stange M."/>
            <person name="Chrysostomakis Y."/>
            <person name="Brown T."/>
            <person name="Winkler S."/>
            <person name="Kukowka S."/>
            <person name="Myers E.W."/>
            <person name="Bohne A."/>
        </authorList>
    </citation>
    <scope>NUCLEOTIDE SEQUENCE [LARGE SCALE GENOMIC DNA]</scope>
    <source>
        <strain evidence="12">ZFMK-TIS-60720</strain>
        <tissue evidence="12">Whole Organism</tissue>
    </source>
</reference>
<dbReference type="InterPro" id="IPR050941">
    <property type="entry name" value="CCN"/>
</dbReference>
<dbReference type="PROSITE" id="PS01208">
    <property type="entry name" value="VWFC_1"/>
    <property type="match status" value="1"/>
</dbReference>
<dbReference type="Pfam" id="PF00219">
    <property type="entry name" value="IGFBP"/>
    <property type="match status" value="1"/>
</dbReference>
<dbReference type="GO" id="GO:0031012">
    <property type="term" value="C:extracellular matrix"/>
    <property type="evidence" value="ECO:0007669"/>
    <property type="project" value="TreeGrafter"/>
</dbReference>
<evidence type="ECO:0000256" key="4">
    <source>
        <dbReference type="ARBA" id="ARBA00022729"/>
    </source>
</evidence>
<keyword evidence="5" id="KW-1015">Disulfide bond</keyword>
<dbReference type="GO" id="GO:0005178">
    <property type="term" value="F:integrin binding"/>
    <property type="evidence" value="ECO:0007669"/>
    <property type="project" value="TreeGrafter"/>
</dbReference>
<feature type="region of interest" description="Disordered" evidence="7">
    <location>
        <begin position="175"/>
        <end position="209"/>
    </location>
</feature>
<feature type="signal peptide" evidence="8">
    <location>
        <begin position="1"/>
        <end position="28"/>
    </location>
</feature>
<dbReference type="GO" id="GO:0045597">
    <property type="term" value="P:positive regulation of cell differentiation"/>
    <property type="evidence" value="ECO:0007669"/>
    <property type="project" value="TreeGrafter"/>
</dbReference>
<keyword evidence="4 8" id="KW-0732">Signal</keyword>
<dbReference type="SUPFAM" id="SSF57603">
    <property type="entry name" value="FnI-like domain"/>
    <property type="match status" value="1"/>
</dbReference>
<dbReference type="PROSITE" id="PS01225">
    <property type="entry name" value="CTCK_2"/>
    <property type="match status" value="1"/>
</dbReference>
<dbReference type="InterPro" id="IPR009030">
    <property type="entry name" value="Growth_fac_rcpt_cys_sf"/>
</dbReference>
<evidence type="ECO:0000256" key="3">
    <source>
        <dbReference type="ARBA" id="ARBA00022525"/>
    </source>
</evidence>
<dbReference type="Gene3D" id="2.20.100.10">
    <property type="entry name" value="Thrombospondin type-1 (TSP1) repeat"/>
    <property type="match status" value="1"/>
</dbReference>
<proteinExistence type="inferred from homology"/>
<organism evidence="12 13">
    <name type="scientific">Phoxinus phoxinus</name>
    <name type="common">Eurasian minnow</name>
    <dbReference type="NCBI Taxonomy" id="58324"/>
    <lineage>
        <taxon>Eukaryota</taxon>
        <taxon>Metazoa</taxon>
        <taxon>Chordata</taxon>
        <taxon>Craniata</taxon>
        <taxon>Vertebrata</taxon>
        <taxon>Euteleostomi</taxon>
        <taxon>Actinopterygii</taxon>
        <taxon>Neopterygii</taxon>
        <taxon>Teleostei</taxon>
        <taxon>Ostariophysi</taxon>
        <taxon>Cypriniformes</taxon>
        <taxon>Leuciscidae</taxon>
        <taxon>Phoxininae</taxon>
        <taxon>Phoxinus</taxon>
    </lineage>
</organism>
<dbReference type="PROSITE" id="PS51323">
    <property type="entry name" value="IGFBP_N_2"/>
    <property type="match status" value="1"/>
</dbReference>
<dbReference type="Pfam" id="PF19035">
    <property type="entry name" value="TSP1_CCN"/>
    <property type="match status" value="1"/>
</dbReference>
<dbReference type="PROSITE" id="PS00222">
    <property type="entry name" value="IGFBP_N_1"/>
    <property type="match status" value="1"/>
</dbReference>
<dbReference type="PROSITE" id="PS50184">
    <property type="entry name" value="VWFC_2"/>
    <property type="match status" value="1"/>
</dbReference>
<evidence type="ECO:0000259" key="9">
    <source>
        <dbReference type="PROSITE" id="PS01225"/>
    </source>
</evidence>
<dbReference type="SUPFAM" id="SSF57184">
    <property type="entry name" value="Growth factor receptor domain"/>
    <property type="match status" value="1"/>
</dbReference>
<evidence type="ECO:0000313" key="12">
    <source>
        <dbReference type="EMBL" id="KAK7146581.1"/>
    </source>
</evidence>
<evidence type="ECO:0000259" key="10">
    <source>
        <dbReference type="PROSITE" id="PS50184"/>
    </source>
</evidence>
<gene>
    <name evidence="12" type="ORF">R3I93_014129</name>
</gene>
<comment type="caution">
    <text evidence="12">The sequence shown here is derived from an EMBL/GenBank/DDBJ whole genome shotgun (WGS) entry which is preliminary data.</text>
</comment>
<dbReference type="GO" id="GO:0007155">
    <property type="term" value="P:cell adhesion"/>
    <property type="evidence" value="ECO:0007669"/>
    <property type="project" value="TreeGrafter"/>
</dbReference>
<feature type="chain" id="PRO_5043035256" evidence="8">
    <location>
        <begin position="29"/>
        <end position="379"/>
    </location>
</feature>
<dbReference type="PANTHER" id="PTHR11348">
    <property type="entry name" value="CONNECTIVE TISSUE GROWTH FACTOR-RELATED"/>
    <property type="match status" value="1"/>
</dbReference>
<evidence type="ECO:0000259" key="11">
    <source>
        <dbReference type="PROSITE" id="PS51323"/>
    </source>
</evidence>
<keyword evidence="13" id="KW-1185">Reference proteome</keyword>
<dbReference type="InterPro" id="IPR043973">
    <property type="entry name" value="TSP1_CCN"/>
</dbReference>
<dbReference type="SMART" id="SM00214">
    <property type="entry name" value="VWC"/>
    <property type="match status" value="1"/>
</dbReference>
<evidence type="ECO:0000313" key="13">
    <source>
        <dbReference type="Proteomes" id="UP001364617"/>
    </source>
</evidence>
<feature type="domain" description="CTCK" evidence="9">
    <location>
        <begin position="283"/>
        <end position="358"/>
    </location>
</feature>
<dbReference type="GO" id="GO:0008201">
    <property type="term" value="F:heparin binding"/>
    <property type="evidence" value="ECO:0007669"/>
    <property type="project" value="TreeGrafter"/>
</dbReference>
<feature type="domain" description="IGFBP N-terminal" evidence="11">
    <location>
        <begin position="28"/>
        <end position="100"/>
    </location>
</feature>
<dbReference type="InterPro" id="IPR006208">
    <property type="entry name" value="Glyco_hormone_CN"/>
</dbReference>
<dbReference type="Pfam" id="PF00093">
    <property type="entry name" value="VWC"/>
    <property type="match status" value="1"/>
</dbReference>
<dbReference type="Proteomes" id="UP001364617">
    <property type="component" value="Unassembled WGS sequence"/>
</dbReference>
<dbReference type="Pfam" id="PF00007">
    <property type="entry name" value="Cys_knot"/>
    <property type="match status" value="1"/>
</dbReference>
<dbReference type="Gene3D" id="2.10.70.10">
    <property type="entry name" value="Complement Module, domain 1"/>
    <property type="match status" value="1"/>
</dbReference>
<dbReference type="EMBL" id="JAYKXH010000014">
    <property type="protein sequence ID" value="KAK7146581.1"/>
    <property type="molecule type" value="Genomic_DNA"/>
</dbReference>
<dbReference type="SMART" id="SM00209">
    <property type="entry name" value="TSP1"/>
    <property type="match status" value="1"/>
</dbReference>
<dbReference type="SMART" id="SM00121">
    <property type="entry name" value="IB"/>
    <property type="match status" value="1"/>
</dbReference>
<evidence type="ECO:0000256" key="1">
    <source>
        <dbReference type="ARBA" id="ARBA00004613"/>
    </source>
</evidence>
<evidence type="ECO:0000256" key="7">
    <source>
        <dbReference type="SAM" id="MobiDB-lite"/>
    </source>
</evidence>
<dbReference type="InterPro" id="IPR000867">
    <property type="entry name" value="IGFBP-like"/>
</dbReference>
<protein>
    <submittedName>
        <fullName evidence="12">Uncharacterized protein</fullName>
    </submittedName>
</protein>
<dbReference type="InterPro" id="IPR000884">
    <property type="entry name" value="TSP1_rpt"/>
</dbReference>
<dbReference type="GO" id="GO:0030335">
    <property type="term" value="P:positive regulation of cell migration"/>
    <property type="evidence" value="ECO:0007669"/>
    <property type="project" value="TreeGrafter"/>
</dbReference>
<dbReference type="PROSITE" id="PS01185">
    <property type="entry name" value="CTCK_1"/>
    <property type="match status" value="1"/>
</dbReference>
<evidence type="ECO:0000256" key="8">
    <source>
        <dbReference type="SAM" id="SignalP"/>
    </source>
</evidence>
<comment type="similarity">
    <text evidence="2">Belongs to the CCN family.</text>
</comment>
<feature type="domain" description="VWFC" evidence="10">
    <location>
        <begin position="104"/>
        <end position="170"/>
    </location>
</feature>
<comment type="caution">
    <text evidence="6">Lacks conserved residue(s) required for the propagation of feature annotation.</text>
</comment>
<dbReference type="InterPro" id="IPR017891">
    <property type="entry name" value="Insulin_GF-bd_Cys-rich_CS"/>
</dbReference>
<accession>A0AAN9CU40</accession>
<dbReference type="InterPro" id="IPR006207">
    <property type="entry name" value="Cys_knot_C"/>
</dbReference>
<dbReference type="InterPro" id="IPR036383">
    <property type="entry name" value="TSP1_rpt_sf"/>
</dbReference>
<evidence type="ECO:0000256" key="2">
    <source>
        <dbReference type="ARBA" id="ARBA00008125"/>
    </source>
</evidence>
<sequence length="379" mass="41854">MCSGRNQGTQAIMCIVSLFVLCSSEGEGSRGCSRPCSCPRDPPSCALGVSRVMDGCGCCKVCAQQFNQHCGPDQPCDHIKGLRCHLGAGGDPRRGLCRADAQGRPCEFGGHVYQHGEDFQPDCRHQCSCMDGVLGCVPVCPHHIPVPDTHCTQPRLETPPGRCCEEWVCEHQNSISEEPSDPRPQHTPYNHISRLLPNPPDRSQSSRGSFQEWASVPVSLVPFPTSECFPQTTDWSECSASCGFGISSRVSNSNAQCKLVRETRLCQIRECDITPAIKRGKKCRRTVRSREPEPITFAGCSTARRLRPRVCGVCVDGRCCQPSASRTVRLRFLCPDGENVTRNVMWIQRCRCSRSSCVAQRERSSPTVSLHNDTHTFSR</sequence>
<evidence type="ECO:0000256" key="5">
    <source>
        <dbReference type="ARBA" id="ARBA00023157"/>
    </source>
</evidence>
<dbReference type="AlphaFoldDB" id="A0AAN9CU40"/>